<keyword evidence="2" id="KW-1185">Reference proteome</keyword>
<name>A0A4U0R3G9_9RHOB</name>
<sequence>MNDLKDDKPLTPQERMIQEDEELHEWDLHCLQKEADEKTVKVAQLARIEAKLDEVLDLLRRR</sequence>
<accession>A0A4U0R3G9</accession>
<comment type="caution">
    <text evidence="1">The sequence shown here is derived from an EMBL/GenBank/DDBJ whole genome shotgun (WGS) entry which is preliminary data.</text>
</comment>
<evidence type="ECO:0000313" key="2">
    <source>
        <dbReference type="Proteomes" id="UP000309747"/>
    </source>
</evidence>
<protein>
    <submittedName>
        <fullName evidence="1">Uncharacterized protein</fullName>
    </submittedName>
</protein>
<dbReference type="AlphaFoldDB" id="A0A4U0R3G9"/>
<dbReference type="EMBL" id="SUNI01000039">
    <property type="protein sequence ID" value="TJZ89325.1"/>
    <property type="molecule type" value="Genomic_DNA"/>
</dbReference>
<proteinExistence type="predicted"/>
<gene>
    <name evidence="1" type="ORF">FA743_19115</name>
</gene>
<reference evidence="1 2" key="1">
    <citation type="submission" date="2019-04" db="EMBL/GenBank/DDBJ databases">
        <authorList>
            <person name="Li J."/>
        </authorList>
    </citation>
    <scope>NUCLEOTIDE SEQUENCE [LARGE SCALE GENOMIC DNA]</scope>
    <source>
        <strain evidence="1 2">KCTC 42687</strain>
    </source>
</reference>
<dbReference type="Proteomes" id="UP000309747">
    <property type="component" value="Unassembled WGS sequence"/>
</dbReference>
<evidence type="ECO:0000313" key="1">
    <source>
        <dbReference type="EMBL" id="TJZ89325.1"/>
    </source>
</evidence>
<dbReference type="RefSeq" id="WP_136887667.1">
    <property type="nucleotide sequence ID" value="NZ_SUNI01000039.1"/>
</dbReference>
<organism evidence="1 2">
    <name type="scientific">Paracoccus gahaiensis</name>
    <dbReference type="NCBI Taxonomy" id="1706839"/>
    <lineage>
        <taxon>Bacteria</taxon>
        <taxon>Pseudomonadati</taxon>
        <taxon>Pseudomonadota</taxon>
        <taxon>Alphaproteobacteria</taxon>
        <taxon>Rhodobacterales</taxon>
        <taxon>Paracoccaceae</taxon>
        <taxon>Paracoccus</taxon>
    </lineage>
</organism>